<keyword evidence="7" id="KW-0869">Chloride channel</keyword>
<feature type="transmembrane region" description="Helical" evidence="10">
    <location>
        <begin position="306"/>
        <end position="326"/>
    </location>
</feature>
<gene>
    <name evidence="11" type="ORF">WG929_14730</name>
</gene>
<feature type="transmembrane region" description="Helical" evidence="10">
    <location>
        <begin position="397"/>
        <end position="417"/>
    </location>
</feature>
<name>A0ABW8NL63_9GAMM</name>
<evidence type="ECO:0000256" key="8">
    <source>
        <dbReference type="ARBA" id="ARBA00023214"/>
    </source>
</evidence>
<keyword evidence="9" id="KW-0407">Ion channel</keyword>
<dbReference type="PRINTS" id="PR00762">
    <property type="entry name" value="CLCHANNEL"/>
</dbReference>
<evidence type="ECO:0000256" key="1">
    <source>
        <dbReference type="ARBA" id="ARBA00004141"/>
    </source>
</evidence>
<dbReference type="PANTHER" id="PTHR43427:SF6">
    <property type="entry name" value="CHLORIDE CHANNEL PROTEIN CLC-E"/>
    <property type="match status" value="1"/>
</dbReference>
<sequence length="587" mass="62882">MLLKARSQQWLQHLALSDNQLGLAVLALLAGIAAALVITLFRLAIAWPLEVFLPMASEDDYEALSAVTRVALLLGGGLLLILLFQPMTPEQRSVGVTHVLMRMERHQGYMPRTNLLLQWFAAAIALLSGHSVGREGPAIHLGAGTASQLGQAAGVAHHRLRILAGAGVASAIAASFNTPMAGVIFAMEVVLLEYNLRGFIPIILASVAGAVISQMVFGADTAFDVPPLAMHSLVELLYVVALGLICGLLAAGFIYLTTRLQALASYPLWAKWGGLTLTTAAIAWWLPGILGIGYDTVNAALAGNVAIGLFAGLLVGKLVLAAWAAAVGFPAGLIGPTLFMGALVGGMMGKLSLLWVPDYPAEIGFYVMLGMGAMMGAVLRAPLAALVALLELTANPHIIMPSMLAIVIATLVASEIFRQPSIFQAQLGNNGLYQPPHPVQMMLRSTWVAEALTRSMAVTPRQLHPTSAEQLIDQHTDWLYVEDEQLILPTAELAECIHGITDNTADSAPSSAAIDLLKIPAERFSVGRIALKANLQDALDLMQTHDLQWLAVYRRDPDSRKGQGPCVGLVSREMIERHYRYRPQIIR</sequence>
<evidence type="ECO:0000256" key="9">
    <source>
        <dbReference type="ARBA" id="ARBA00023303"/>
    </source>
</evidence>
<keyword evidence="4 10" id="KW-1133">Transmembrane helix</keyword>
<dbReference type="SUPFAM" id="SSF81340">
    <property type="entry name" value="Clc chloride channel"/>
    <property type="match status" value="1"/>
</dbReference>
<dbReference type="InterPro" id="IPR014743">
    <property type="entry name" value="Cl-channel_core"/>
</dbReference>
<dbReference type="CDD" id="cd00400">
    <property type="entry name" value="Voltage_gated_ClC"/>
    <property type="match status" value="1"/>
</dbReference>
<feature type="transmembrane region" description="Helical" evidence="10">
    <location>
        <begin position="237"/>
        <end position="256"/>
    </location>
</feature>
<evidence type="ECO:0000256" key="3">
    <source>
        <dbReference type="ARBA" id="ARBA00022692"/>
    </source>
</evidence>
<dbReference type="RefSeq" id="WP_416206683.1">
    <property type="nucleotide sequence ID" value="NZ_JBBKTX010000018.1"/>
</dbReference>
<keyword evidence="5" id="KW-0406">Ion transport</keyword>
<feature type="transmembrane region" description="Helical" evidence="10">
    <location>
        <begin position="363"/>
        <end position="390"/>
    </location>
</feature>
<evidence type="ECO:0000256" key="10">
    <source>
        <dbReference type="SAM" id="Phobius"/>
    </source>
</evidence>
<feature type="transmembrane region" description="Helical" evidence="10">
    <location>
        <begin position="21"/>
        <end position="43"/>
    </location>
</feature>
<dbReference type="PANTHER" id="PTHR43427">
    <property type="entry name" value="CHLORIDE CHANNEL PROTEIN CLC-E"/>
    <property type="match status" value="1"/>
</dbReference>
<proteinExistence type="predicted"/>
<evidence type="ECO:0000313" key="11">
    <source>
        <dbReference type="EMBL" id="MFK4753669.1"/>
    </source>
</evidence>
<evidence type="ECO:0000256" key="5">
    <source>
        <dbReference type="ARBA" id="ARBA00023065"/>
    </source>
</evidence>
<dbReference type="InterPro" id="IPR001807">
    <property type="entry name" value="ClC"/>
</dbReference>
<dbReference type="Proteomes" id="UP001620597">
    <property type="component" value="Unassembled WGS sequence"/>
</dbReference>
<dbReference type="InterPro" id="IPR050368">
    <property type="entry name" value="ClC-type_chloride_channel"/>
</dbReference>
<dbReference type="Pfam" id="PF00654">
    <property type="entry name" value="Voltage_CLC"/>
    <property type="match status" value="1"/>
</dbReference>
<dbReference type="EMBL" id="JBBKTX010000018">
    <property type="protein sequence ID" value="MFK4753669.1"/>
    <property type="molecule type" value="Genomic_DNA"/>
</dbReference>
<keyword evidence="2" id="KW-0813">Transport</keyword>
<feature type="transmembrane region" description="Helical" evidence="10">
    <location>
        <begin position="63"/>
        <end position="84"/>
    </location>
</feature>
<evidence type="ECO:0000256" key="2">
    <source>
        <dbReference type="ARBA" id="ARBA00022448"/>
    </source>
</evidence>
<evidence type="ECO:0000256" key="4">
    <source>
        <dbReference type="ARBA" id="ARBA00022989"/>
    </source>
</evidence>
<dbReference type="Gene3D" id="1.10.3080.10">
    <property type="entry name" value="Clc chloride channel"/>
    <property type="match status" value="1"/>
</dbReference>
<feature type="transmembrane region" description="Helical" evidence="10">
    <location>
        <begin position="115"/>
        <end position="133"/>
    </location>
</feature>
<comment type="caution">
    <text evidence="11">The sequence shown here is derived from an EMBL/GenBank/DDBJ whole genome shotgun (WGS) entry which is preliminary data.</text>
</comment>
<feature type="transmembrane region" description="Helical" evidence="10">
    <location>
        <begin position="268"/>
        <end position="286"/>
    </location>
</feature>
<organism evidence="11 12">
    <name type="scientific">Oceanobacter antarcticus</name>
    <dbReference type="NCBI Taxonomy" id="3133425"/>
    <lineage>
        <taxon>Bacteria</taxon>
        <taxon>Pseudomonadati</taxon>
        <taxon>Pseudomonadota</taxon>
        <taxon>Gammaproteobacteria</taxon>
        <taxon>Oceanospirillales</taxon>
        <taxon>Oceanospirillaceae</taxon>
        <taxon>Oceanobacter</taxon>
    </lineage>
</organism>
<feature type="transmembrane region" description="Helical" evidence="10">
    <location>
        <begin position="198"/>
        <end position="217"/>
    </location>
</feature>
<keyword evidence="12" id="KW-1185">Reference proteome</keyword>
<evidence type="ECO:0000256" key="7">
    <source>
        <dbReference type="ARBA" id="ARBA00023173"/>
    </source>
</evidence>
<reference evidence="11 12" key="1">
    <citation type="submission" date="2024-03" db="EMBL/GenBank/DDBJ databases">
        <title>High-quality draft genome sequence of Oceanobacter sp. wDCs-4.</title>
        <authorList>
            <person name="Dong C."/>
        </authorList>
    </citation>
    <scope>NUCLEOTIDE SEQUENCE [LARGE SCALE GENOMIC DNA]</scope>
    <source>
        <strain evidence="12">wDCs-4</strain>
    </source>
</reference>
<protein>
    <submittedName>
        <fullName evidence="11">Chloride channel protein</fullName>
    </submittedName>
</protein>
<feature type="transmembrane region" description="Helical" evidence="10">
    <location>
        <begin position="162"/>
        <end position="186"/>
    </location>
</feature>
<accession>A0ABW8NL63</accession>
<keyword evidence="3 10" id="KW-0812">Transmembrane</keyword>
<evidence type="ECO:0000313" key="12">
    <source>
        <dbReference type="Proteomes" id="UP001620597"/>
    </source>
</evidence>
<comment type="subcellular location">
    <subcellularLocation>
        <location evidence="1">Membrane</location>
        <topology evidence="1">Multi-pass membrane protein</topology>
    </subcellularLocation>
</comment>
<keyword evidence="8" id="KW-0868">Chloride</keyword>
<keyword evidence="6 10" id="KW-0472">Membrane</keyword>
<evidence type="ECO:0000256" key="6">
    <source>
        <dbReference type="ARBA" id="ARBA00023136"/>
    </source>
</evidence>